<evidence type="ECO:0000313" key="4">
    <source>
        <dbReference type="Proteomes" id="UP000596742"/>
    </source>
</evidence>
<dbReference type="Proteomes" id="UP000596742">
    <property type="component" value="Unassembled WGS sequence"/>
</dbReference>
<keyword evidence="4" id="KW-1185">Reference proteome</keyword>
<feature type="compositionally biased region" description="Acidic residues" evidence="1">
    <location>
        <begin position="52"/>
        <end position="61"/>
    </location>
</feature>
<feature type="region of interest" description="Disordered" evidence="1">
    <location>
        <begin position="45"/>
        <end position="75"/>
    </location>
</feature>
<gene>
    <name evidence="3" type="ORF">MGAL_10B013507</name>
</gene>
<protein>
    <submittedName>
        <fullName evidence="3">Uncharacterized protein</fullName>
    </submittedName>
</protein>
<comment type="caution">
    <text evidence="3">The sequence shown here is derived from an EMBL/GenBank/DDBJ whole genome shotgun (WGS) entry which is preliminary data.</text>
</comment>
<dbReference type="EMBL" id="UYJE01002358">
    <property type="protein sequence ID" value="VDI09939.1"/>
    <property type="molecule type" value="Genomic_DNA"/>
</dbReference>
<keyword evidence="2" id="KW-0812">Transmembrane</keyword>
<name>A0A8B6CUS8_MYTGA</name>
<evidence type="ECO:0000313" key="3">
    <source>
        <dbReference type="EMBL" id="VDI09939.1"/>
    </source>
</evidence>
<feature type="transmembrane region" description="Helical" evidence="2">
    <location>
        <begin position="6"/>
        <end position="32"/>
    </location>
</feature>
<keyword evidence="2" id="KW-0472">Membrane</keyword>
<dbReference type="AlphaFoldDB" id="A0A8B6CUS8"/>
<reference evidence="3" key="1">
    <citation type="submission" date="2018-11" db="EMBL/GenBank/DDBJ databases">
        <authorList>
            <person name="Alioto T."/>
            <person name="Alioto T."/>
        </authorList>
    </citation>
    <scope>NUCLEOTIDE SEQUENCE</scope>
</reference>
<keyword evidence="2" id="KW-1133">Transmembrane helix</keyword>
<proteinExistence type="predicted"/>
<accession>A0A8B6CUS8</accession>
<organism evidence="3 4">
    <name type="scientific">Mytilus galloprovincialis</name>
    <name type="common">Mediterranean mussel</name>
    <dbReference type="NCBI Taxonomy" id="29158"/>
    <lineage>
        <taxon>Eukaryota</taxon>
        <taxon>Metazoa</taxon>
        <taxon>Spiralia</taxon>
        <taxon>Lophotrochozoa</taxon>
        <taxon>Mollusca</taxon>
        <taxon>Bivalvia</taxon>
        <taxon>Autobranchia</taxon>
        <taxon>Pteriomorphia</taxon>
        <taxon>Mytilida</taxon>
        <taxon>Mytiloidea</taxon>
        <taxon>Mytilidae</taxon>
        <taxon>Mytilinae</taxon>
        <taxon>Mytilus</taxon>
    </lineage>
</organism>
<evidence type="ECO:0000256" key="1">
    <source>
        <dbReference type="SAM" id="MobiDB-lite"/>
    </source>
</evidence>
<sequence length="75" mass="8295">MADKRQTIMIIVVAVICLIATAIIGGLVFLIYELTSKRKTQDGKYKLLPKSDEDDADDEDDIPIKGGFPRQSLKA</sequence>
<evidence type="ECO:0000256" key="2">
    <source>
        <dbReference type="SAM" id="Phobius"/>
    </source>
</evidence>